<evidence type="ECO:0000256" key="4">
    <source>
        <dbReference type="ARBA" id="ARBA00022989"/>
    </source>
</evidence>
<proteinExistence type="predicted"/>
<dbReference type="PANTHER" id="PTHR30250">
    <property type="entry name" value="PST FAMILY PREDICTED COLANIC ACID TRANSPORTER"/>
    <property type="match status" value="1"/>
</dbReference>
<feature type="transmembrane region" description="Helical" evidence="6">
    <location>
        <begin position="95"/>
        <end position="118"/>
    </location>
</feature>
<protein>
    <recommendedName>
        <fullName evidence="9">Polysaccharide biosynthesis protein C-terminal domain-containing protein</fullName>
    </recommendedName>
</protein>
<keyword evidence="3 6" id="KW-0812">Transmembrane</keyword>
<dbReference type="PANTHER" id="PTHR30250:SF11">
    <property type="entry name" value="O-ANTIGEN TRANSPORTER-RELATED"/>
    <property type="match status" value="1"/>
</dbReference>
<feature type="transmembrane region" description="Helical" evidence="6">
    <location>
        <begin position="393"/>
        <end position="413"/>
    </location>
</feature>
<dbReference type="GO" id="GO:0005886">
    <property type="term" value="C:plasma membrane"/>
    <property type="evidence" value="ECO:0007669"/>
    <property type="project" value="UniProtKB-SubCell"/>
</dbReference>
<evidence type="ECO:0000256" key="3">
    <source>
        <dbReference type="ARBA" id="ARBA00022692"/>
    </source>
</evidence>
<keyword evidence="5 6" id="KW-0472">Membrane</keyword>
<dbReference type="EMBL" id="CP025938">
    <property type="protein sequence ID" value="AUS05841.1"/>
    <property type="molecule type" value="Genomic_DNA"/>
</dbReference>
<sequence length="494" mass="56198">MFYKKIPTSIKLSTLQKNITTGFIWTGIQTVGTKLIALTTQLFLAWLLVPEDFGKVSIATSITSVIFLIQALGLSDVMVSRGHMYFKVFNLAKSIAALTSLACFLISILTGLITGIYLFQDIEITYLILIFSFCVPFNAMSVIADAKLRIDLKFKQLSFIRLLEFFISNFLLVSFVLLNLGIYSFVLAPVVASISRYFLIHKIANVQHLFHFSLHHYTYLLSNSLWGFLHNICQTIIRQSDYLIIGLFVSTQAVGLYFMGYSLSVQVIGLLVNSLTPVFFPILRKINTENKEKIKIILIKIITVFSLFGMCFSFLQATLAEPLMTIFLEPKWKESILIVQILSIGIGFNVASTVWAISLKLKNAFYKQAILSLQGVTIFIISITLATKYYGTIGTAVSVSLYNIFFNLYLLAISLKYYNIEIRTILNISFKYFFIALIIFGTTYLITFDAQFNNWTKILINSIIPATIYFISTYLFDNNSKNIYQEIYTKFVKK</sequence>
<dbReference type="KEGG" id="taj:C1A40_10375"/>
<evidence type="ECO:0000256" key="2">
    <source>
        <dbReference type="ARBA" id="ARBA00022475"/>
    </source>
</evidence>
<feature type="transmembrane region" description="Helical" evidence="6">
    <location>
        <begin position="241"/>
        <end position="259"/>
    </location>
</feature>
<feature type="transmembrane region" description="Helical" evidence="6">
    <location>
        <begin position="53"/>
        <end position="74"/>
    </location>
</feature>
<dbReference type="InterPro" id="IPR050833">
    <property type="entry name" value="Poly_Biosynth_Transport"/>
</dbReference>
<evidence type="ECO:0000313" key="7">
    <source>
        <dbReference type="EMBL" id="AUS05841.1"/>
    </source>
</evidence>
<feature type="transmembrane region" description="Helical" evidence="6">
    <location>
        <begin position="369"/>
        <end position="387"/>
    </location>
</feature>
<keyword evidence="8" id="KW-1185">Reference proteome</keyword>
<evidence type="ECO:0000313" key="8">
    <source>
        <dbReference type="Proteomes" id="UP000236592"/>
    </source>
</evidence>
<organism evidence="7 8">
    <name type="scientific">Pseudotamlana carrageenivorans</name>
    <dbReference type="NCBI Taxonomy" id="2069432"/>
    <lineage>
        <taxon>Bacteria</taxon>
        <taxon>Pseudomonadati</taxon>
        <taxon>Bacteroidota</taxon>
        <taxon>Flavobacteriia</taxon>
        <taxon>Flavobacteriales</taxon>
        <taxon>Flavobacteriaceae</taxon>
        <taxon>Pseudotamlana</taxon>
    </lineage>
</organism>
<evidence type="ECO:0008006" key="9">
    <source>
        <dbReference type="Google" id="ProtNLM"/>
    </source>
</evidence>
<evidence type="ECO:0000256" key="1">
    <source>
        <dbReference type="ARBA" id="ARBA00004651"/>
    </source>
</evidence>
<keyword evidence="2" id="KW-1003">Cell membrane</keyword>
<feature type="transmembrane region" description="Helical" evidence="6">
    <location>
        <begin position="458"/>
        <end position="476"/>
    </location>
</feature>
<keyword evidence="4 6" id="KW-1133">Transmembrane helix</keyword>
<feature type="transmembrane region" description="Helical" evidence="6">
    <location>
        <begin position="21"/>
        <end position="47"/>
    </location>
</feature>
<name>A0A2I7SIW7_9FLAO</name>
<dbReference type="Pfam" id="PF13440">
    <property type="entry name" value="Polysacc_synt_3"/>
    <property type="match status" value="1"/>
</dbReference>
<reference evidence="8" key="1">
    <citation type="submission" date="2018-01" db="EMBL/GenBank/DDBJ databases">
        <title>Complete genome of Tamlana sp. UJ94.</title>
        <authorList>
            <person name="Jung J."/>
            <person name="Chung D."/>
            <person name="Bae S.S."/>
            <person name="Baek K."/>
        </authorList>
    </citation>
    <scope>NUCLEOTIDE SEQUENCE [LARGE SCALE GENOMIC DNA]</scope>
    <source>
        <strain evidence="8">UJ94</strain>
    </source>
</reference>
<dbReference type="AlphaFoldDB" id="A0A2I7SIW7"/>
<feature type="transmembrane region" description="Helical" evidence="6">
    <location>
        <begin position="208"/>
        <end position="229"/>
    </location>
</feature>
<feature type="transmembrane region" description="Helical" evidence="6">
    <location>
        <begin position="165"/>
        <end position="188"/>
    </location>
</feature>
<feature type="transmembrane region" description="Helical" evidence="6">
    <location>
        <begin position="265"/>
        <end position="284"/>
    </location>
</feature>
<gene>
    <name evidence="7" type="ORF">C1A40_10375</name>
</gene>
<feature type="transmembrane region" description="Helical" evidence="6">
    <location>
        <begin position="124"/>
        <end position="144"/>
    </location>
</feature>
<dbReference type="Proteomes" id="UP000236592">
    <property type="component" value="Chromosome"/>
</dbReference>
<feature type="transmembrane region" description="Helical" evidence="6">
    <location>
        <begin position="335"/>
        <end position="357"/>
    </location>
</feature>
<evidence type="ECO:0000256" key="5">
    <source>
        <dbReference type="ARBA" id="ARBA00023136"/>
    </source>
</evidence>
<accession>A0A2I7SIW7</accession>
<feature type="transmembrane region" description="Helical" evidence="6">
    <location>
        <begin position="425"/>
        <end position="446"/>
    </location>
</feature>
<feature type="transmembrane region" description="Helical" evidence="6">
    <location>
        <begin position="296"/>
        <end position="315"/>
    </location>
</feature>
<evidence type="ECO:0000256" key="6">
    <source>
        <dbReference type="SAM" id="Phobius"/>
    </source>
</evidence>
<comment type="subcellular location">
    <subcellularLocation>
        <location evidence="1">Cell membrane</location>
        <topology evidence="1">Multi-pass membrane protein</topology>
    </subcellularLocation>
</comment>